<dbReference type="SUPFAM" id="SSF52499">
    <property type="entry name" value="Isochorismatase-like hydrolases"/>
    <property type="match status" value="1"/>
</dbReference>
<comment type="catalytic activity">
    <reaction evidence="4">
        <text>isochorismate + H2O = (2S,3S)-2,3-dihydroxy-2,3-dihydrobenzoate + pyruvate</text>
        <dbReference type="Rhea" id="RHEA:11112"/>
        <dbReference type="ChEBI" id="CHEBI:15361"/>
        <dbReference type="ChEBI" id="CHEBI:15377"/>
        <dbReference type="ChEBI" id="CHEBI:29780"/>
        <dbReference type="ChEBI" id="CHEBI:58764"/>
        <dbReference type="EC" id="3.3.2.1"/>
    </reaction>
</comment>
<keyword evidence="7" id="KW-1185">Reference proteome</keyword>
<dbReference type="InterPro" id="IPR036736">
    <property type="entry name" value="ACP-like_sf"/>
</dbReference>
<evidence type="ECO:0000256" key="3">
    <source>
        <dbReference type="ARBA" id="ARBA00022801"/>
    </source>
</evidence>
<keyword evidence="3" id="KW-0378">Hydrolase</keyword>
<dbReference type="PRINTS" id="PR01398">
    <property type="entry name" value="ISCHRISMTASE"/>
</dbReference>
<name>A0ABV4P1T7_9GAMM</name>
<dbReference type="PANTHER" id="PTHR43540:SF3">
    <property type="entry name" value="ENTEROBACTIN SYNTHASE COMPONENT B"/>
    <property type="match status" value="1"/>
</dbReference>
<organism evidence="6 7">
    <name type="scientific">Microbulbifer epialgicus</name>
    <dbReference type="NCBI Taxonomy" id="393907"/>
    <lineage>
        <taxon>Bacteria</taxon>
        <taxon>Pseudomonadati</taxon>
        <taxon>Pseudomonadota</taxon>
        <taxon>Gammaproteobacteria</taxon>
        <taxon>Cellvibrionales</taxon>
        <taxon>Microbulbiferaceae</taxon>
        <taxon>Microbulbifer</taxon>
    </lineage>
</organism>
<dbReference type="RefSeq" id="WP_371839991.1">
    <property type="nucleotide sequence ID" value="NZ_JBGMEK010000038.1"/>
</dbReference>
<dbReference type="CDD" id="cd01013">
    <property type="entry name" value="isochorismatase"/>
    <property type="match status" value="1"/>
</dbReference>
<dbReference type="Pfam" id="PF00857">
    <property type="entry name" value="Isochorismatase"/>
    <property type="match status" value="1"/>
</dbReference>
<dbReference type="InterPro" id="IPR050272">
    <property type="entry name" value="Isochorismatase-like_hydrls"/>
</dbReference>
<evidence type="ECO:0000259" key="5">
    <source>
        <dbReference type="PROSITE" id="PS50075"/>
    </source>
</evidence>
<reference evidence="6 7" key="1">
    <citation type="submission" date="2024-08" db="EMBL/GenBank/DDBJ databases">
        <authorList>
            <person name="Ishaq N."/>
        </authorList>
    </citation>
    <scope>NUCLEOTIDE SEQUENCE [LARGE SCALE GENOMIC DNA]</scope>
    <source>
        <strain evidence="6 7">DSM 18651</strain>
    </source>
</reference>
<dbReference type="Gene3D" id="1.10.1200.10">
    <property type="entry name" value="ACP-like"/>
    <property type="match status" value="1"/>
</dbReference>
<dbReference type="EC" id="3.3.2.1" evidence="2"/>
<feature type="domain" description="Carrier" evidence="5">
    <location>
        <begin position="213"/>
        <end position="290"/>
    </location>
</feature>
<dbReference type="InterPro" id="IPR036380">
    <property type="entry name" value="Isochorismatase-like_sf"/>
</dbReference>
<dbReference type="Proteomes" id="UP001569428">
    <property type="component" value="Unassembled WGS sequence"/>
</dbReference>
<dbReference type="PROSITE" id="PS50075">
    <property type="entry name" value="CARRIER"/>
    <property type="match status" value="1"/>
</dbReference>
<dbReference type="InterPro" id="IPR000868">
    <property type="entry name" value="Isochorismatase-like_dom"/>
</dbReference>
<dbReference type="PIRSF" id="PIRSF001111">
    <property type="entry name" value="Isochorismatase"/>
    <property type="match status" value="1"/>
</dbReference>
<evidence type="ECO:0000256" key="1">
    <source>
        <dbReference type="ARBA" id="ARBA00004924"/>
    </source>
</evidence>
<sequence length="295" mass="33338">MTIPSLDNYTLPLDNSLPVNKVDWQIDPSRSALLIHDMQQYFVRFFGENSSLVNGIEKNIVALRNWAKQNKVPVIYTAQPTEQSAEDRALLNDMWGPGLTKAHPTLQNVVPALTPDSDDIVLVKWRYSAFYRSELQEILKNSNRDQLVICGIYAHIGCLTTALDAFMRDIQPFMVADAVADFSREEHHMALKYVATRCGSVTVTNNVISIGSKSEEIFTKALLHGQLLELIDEDPQFFDADENLIDYGLDSAQLMGLISKWQKLGVHMTFEDLAVSPSLNGWWQLILQKYPHLKG</sequence>
<evidence type="ECO:0000256" key="4">
    <source>
        <dbReference type="ARBA" id="ARBA00048590"/>
    </source>
</evidence>
<evidence type="ECO:0000256" key="2">
    <source>
        <dbReference type="ARBA" id="ARBA00012100"/>
    </source>
</evidence>
<accession>A0ABV4P1T7</accession>
<dbReference type="SUPFAM" id="SSF47336">
    <property type="entry name" value="ACP-like"/>
    <property type="match status" value="1"/>
</dbReference>
<comment type="pathway">
    <text evidence="1">Siderophore biosynthesis.</text>
</comment>
<dbReference type="PANTHER" id="PTHR43540">
    <property type="entry name" value="PEROXYUREIDOACRYLATE/UREIDOACRYLATE AMIDOHYDROLASE-RELATED"/>
    <property type="match status" value="1"/>
</dbReference>
<evidence type="ECO:0000313" key="6">
    <source>
        <dbReference type="EMBL" id="MFA0812326.1"/>
    </source>
</evidence>
<evidence type="ECO:0000313" key="7">
    <source>
        <dbReference type="Proteomes" id="UP001569428"/>
    </source>
</evidence>
<dbReference type="EMBL" id="JBGMEK010000038">
    <property type="protein sequence ID" value="MFA0812326.1"/>
    <property type="molecule type" value="Genomic_DNA"/>
</dbReference>
<dbReference type="Pfam" id="PF00550">
    <property type="entry name" value="PP-binding"/>
    <property type="match status" value="1"/>
</dbReference>
<dbReference type="InterPro" id="IPR009081">
    <property type="entry name" value="PP-bd_ACP"/>
</dbReference>
<proteinExistence type="predicted"/>
<dbReference type="InterPro" id="IPR016291">
    <property type="entry name" value="Isochorismatase"/>
</dbReference>
<gene>
    <name evidence="6" type="ORF">ACCI49_15540</name>
</gene>
<protein>
    <recommendedName>
        <fullName evidence="2">isochorismatase</fullName>
        <ecNumber evidence="2">3.3.2.1</ecNumber>
    </recommendedName>
</protein>
<dbReference type="Gene3D" id="3.40.50.850">
    <property type="entry name" value="Isochorismatase-like"/>
    <property type="match status" value="1"/>
</dbReference>
<comment type="caution">
    <text evidence="6">The sequence shown here is derived from an EMBL/GenBank/DDBJ whole genome shotgun (WGS) entry which is preliminary data.</text>
</comment>